<dbReference type="EMBL" id="EF462198">
    <property type="protein sequence ID" value="ABS87492.1"/>
    <property type="molecule type" value="Genomic_DNA"/>
</dbReference>
<dbReference type="GeneID" id="5525381"/>
<dbReference type="InterPro" id="IPR009368">
    <property type="entry name" value="DUF1024"/>
</dbReference>
<evidence type="ECO:0000313" key="1">
    <source>
        <dbReference type="EMBL" id="ABS87492.1"/>
    </source>
</evidence>
<protein>
    <recommendedName>
        <fullName evidence="3">DUF1024 family protein</fullName>
    </recommendedName>
</protein>
<reference evidence="1 2" key="1">
    <citation type="submission" date="2007-02" db="EMBL/GenBank/DDBJ databases">
        <title>Prophages in Staphylococcus aureus strain spa-310 (MLST ST 22).</title>
        <authorList>
            <person name="Reichholf U."/>
            <person name="Melzl H."/>
            <person name="Patten A."/>
            <person name="Aichinger C."/>
            <person name="Prabha C."/>
            <person name="Irtenkauf C."/>
            <person name="Reischl U."/>
            <person name="Lehn N."/>
            <person name="Linde H.-J."/>
        </authorList>
    </citation>
    <scope>NUCLEOTIDE SEQUENCE [LARGE SCALE GENOMIC DNA]</scope>
</reference>
<name>A7TWH5_9CAUD</name>
<keyword evidence="2" id="KW-1185">Reference proteome</keyword>
<dbReference type="Proteomes" id="UP000203105">
    <property type="component" value="Segment"/>
</dbReference>
<sequence length="84" mass="9575">MNNREQIEQSIISASAYNGNDTEGLLKEVEDVYKKAQAFDEILEDINNFTQSPTKGALELDEAIGIMVSQVIYEYEEEQENEKI</sequence>
<organism evidence="1 2">
    <name type="scientific">Staphylococcus phage tp310-2</name>
    <dbReference type="NCBI Taxonomy" id="445516"/>
    <lineage>
        <taxon>Viruses</taxon>
        <taxon>Duplodnaviria</taxon>
        <taxon>Heunggongvirae</taxon>
        <taxon>Uroviricota</taxon>
        <taxon>Caudoviricetes</taxon>
        <taxon>Triavirus</taxon>
        <taxon>Triavirus tp3102</taxon>
    </lineage>
</organism>
<dbReference type="Pfam" id="PF06260">
    <property type="entry name" value="DUF1024"/>
    <property type="match status" value="1"/>
</dbReference>
<accession>A7TWH5</accession>
<evidence type="ECO:0008006" key="3">
    <source>
        <dbReference type="Google" id="ProtNLM"/>
    </source>
</evidence>
<dbReference type="KEGG" id="vg:5525381"/>
<dbReference type="RefSeq" id="YP_001429925.1">
    <property type="nucleotide sequence ID" value="NC_009762.3"/>
</dbReference>
<evidence type="ECO:0000313" key="2">
    <source>
        <dbReference type="Proteomes" id="UP000203105"/>
    </source>
</evidence>
<proteinExistence type="predicted"/>